<keyword evidence="2" id="KW-0547">Nucleotide-binding</keyword>
<feature type="transmembrane region" description="Helical" evidence="1">
    <location>
        <begin position="6"/>
        <end position="29"/>
    </location>
</feature>
<dbReference type="STRING" id="1697053.AKN87_03890"/>
<evidence type="ECO:0000313" key="3">
    <source>
        <dbReference type="Proteomes" id="UP000063953"/>
    </source>
</evidence>
<name>A0A0K1XBQ8_9GAMM</name>
<evidence type="ECO:0000313" key="2">
    <source>
        <dbReference type="EMBL" id="AKX58825.1"/>
    </source>
</evidence>
<sequence length="36" mass="4061">MFMDIVVFAGIGTVLLMISFFAGLAYFLWKNETGKE</sequence>
<keyword evidence="2" id="KW-0378">Hydrolase</keyword>
<dbReference type="NCBIfam" id="NF041600">
    <property type="entry name" value="cyt_ox_CcoM"/>
    <property type="match status" value="1"/>
</dbReference>
<keyword evidence="1" id="KW-1133">Transmembrane helix</keyword>
<reference evidence="2 3" key="1">
    <citation type="journal article" date="2015" name="Genome Announc.">
        <title>Genome Sequences of Oblitimonas alkaliphila gen. nov. sp. nov. (Proposed), a Novel Bacterium of the Pseudomonadaceae Family.</title>
        <authorList>
            <person name="Lauer A.C."/>
            <person name="Nicholson A.C."/>
            <person name="Humrighouse B.W."/>
            <person name="Emery B."/>
            <person name="Drobish A."/>
            <person name="Juieng P."/>
            <person name="Loparev V."/>
            <person name="McQuiston J.R."/>
        </authorList>
    </citation>
    <scope>NUCLEOTIDE SEQUENCE [LARGE SCALE GENOMIC DNA]</scope>
    <source>
        <strain evidence="2 3">E5571</strain>
    </source>
</reference>
<dbReference type="KEGG" id="pbb:AKN87_03890"/>
<dbReference type="InterPro" id="IPR048085">
    <property type="entry name" value="Cyt_ox_CcoM-like"/>
</dbReference>
<dbReference type="AlphaFoldDB" id="A0A0K1XBQ8"/>
<dbReference type="RefSeq" id="WP_053099734.1">
    <property type="nucleotide sequence ID" value="NZ_CP012358.1"/>
</dbReference>
<keyword evidence="2" id="KW-0067">ATP-binding</keyword>
<dbReference type="GeneID" id="93985069"/>
<protein>
    <submittedName>
        <fullName evidence="2">ATP-dependent helicase</fullName>
    </submittedName>
</protein>
<evidence type="ECO:0000256" key="1">
    <source>
        <dbReference type="SAM" id="Phobius"/>
    </source>
</evidence>
<keyword evidence="1" id="KW-0472">Membrane</keyword>
<gene>
    <name evidence="2" type="ORF">AKN88_01915</name>
</gene>
<keyword evidence="2" id="KW-0347">Helicase</keyword>
<keyword evidence="3" id="KW-1185">Reference proteome</keyword>
<dbReference type="Proteomes" id="UP000063953">
    <property type="component" value="Chromosome"/>
</dbReference>
<dbReference type="GO" id="GO:0004386">
    <property type="term" value="F:helicase activity"/>
    <property type="evidence" value="ECO:0007669"/>
    <property type="project" value="UniProtKB-KW"/>
</dbReference>
<accession>A0A0K1XBQ8</accession>
<organism evidence="2 3">
    <name type="scientific">Thiopseudomonas alkaliphila</name>
    <dbReference type="NCBI Taxonomy" id="1697053"/>
    <lineage>
        <taxon>Bacteria</taxon>
        <taxon>Pseudomonadati</taxon>
        <taxon>Pseudomonadota</taxon>
        <taxon>Gammaproteobacteria</taxon>
        <taxon>Pseudomonadales</taxon>
        <taxon>Pseudomonadaceae</taxon>
        <taxon>Thiopseudomonas</taxon>
    </lineage>
</organism>
<proteinExistence type="predicted"/>
<keyword evidence="1" id="KW-0812">Transmembrane</keyword>
<dbReference type="EMBL" id="CP012365">
    <property type="protein sequence ID" value="AKX58825.1"/>
    <property type="molecule type" value="Genomic_DNA"/>
</dbReference>